<protein>
    <submittedName>
        <fullName evidence="1">Regulatory protein-modification, helix-turn-helix, transcriptional regulato, DNA</fullName>
    </submittedName>
</protein>
<sequence length="95" mass="11051">MQEPRYKRLRRWMSDRDITFRAIGEQLGMSAAGARILLVKETIWKNGHYATLLRLGFPKDLLPSPCEMRYGHRRKIPRFPGLENSHTENAANGQQ</sequence>
<reference evidence="1" key="1">
    <citation type="journal article" date="2021" name="Proc. Natl. Acad. Sci. U.S.A.">
        <title>A Catalog of Tens of Thousands of Viruses from Human Metagenomes Reveals Hidden Associations with Chronic Diseases.</title>
        <authorList>
            <person name="Tisza M.J."/>
            <person name="Buck C.B."/>
        </authorList>
    </citation>
    <scope>NUCLEOTIDE SEQUENCE</scope>
    <source>
        <strain evidence="1">CtWPU11</strain>
    </source>
</reference>
<evidence type="ECO:0000313" key="1">
    <source>
        <dbReference type="EMBL" id="DAF91411.1"/>
    </source>
</evidence>
<accession>A0A8S5UAE2</accession>
<name>A0A8S5UAE2_9CAUD</name>
<organism evidence="1">
    <name type="scientific">Myoviridae sp. ctWPU11</name>
    <dbReference type="NCBI Taxonomy" id="2825118"/>
    <lineage>
        <taxon>Viruses</taxon>
        <taxon>Duplodnaviria</taxon>
        <taxon>Heunggongvirae</taxon>
        <taxon>Uroviricota</taxon>
        <taxon>Caudoviricetes</taxon>
    </lineage>
</organism>
<proteinExistence type="predicted"/>
<dbReference type="EMBL" id="BK016053">
    <property type="protein sequence ID" value="DAF91411.1"/>
    <property type="molecule type" value="Genomic_DNA"/>
</dbReference>